<organism evidence="1 2">
    <name type="scientific">Paenibacillus donghaensis</name>
    <dbReference type="NCBI Taxonomy" id="414771"/>
    <lineage>
        <taxon>Bacteria</taxon>
        <taxon>Bacillati</taxon>
        <taxon>Bacillota</taxon>
        <taxon>Bacilli</taxon>
        <taxon>Bacillales</taxon>
        <taxon>Paenibacillaceae</taxon>
        <taxon>Paenibacillus</taxon>
    </lineage>
</organism>
<sequence length="107" mass="12594">MAKGSIEKRGDTSWRLTVELGYDAKGERDFERKTVRVEDPELLRAPRRLQNHLEQELVKFKMEIESGNYIRPEKLTFSKSIEIWTTKFVERKLEDKTQPAWIGGTLI</sequence>
<gene>
    <name evidence="1" type="ORF">B9T62_11035</name>
</gene>
<protein>
    <submittedName>
        <fullName evidence="1">Uncharacterized protein</fullName>
    </submittedName>
</protein>
<accession>A0A2Z2KML0</accession>
<keyword evidence="2" id="KW-1185">Reference proteome</keyword>
<dbReference type="EMBL" id="CP021780">
    <property type="protein sequence ID" value="ASA21271.1"/>
    <property type="molecule type" value="Genomic_DNA"/>
</dbReference>
<evidence type="ECO:0000313" key="2">
    <source>
        <dbReference type="Proteomes" id="UP000249890"/>
    </source>
</evidence>
<dbReference type="KEGG" id="pdh:B9T62_11035"/>
<dbReference type="AlphaFoldDB" id="A0A2Z2KML0"/>
<dbReference type="RefSeq" id="WP_087915284.1">
    <property type="nucleotide sequence ID" value="NZ_CP021780.1"/>
</dbReference>
<dbReference type="OrthoDB" id="9803188at2"/>
<reference evidence="1 2" key="1">
    <citation type="submission" date="2017-06" db="EMBL/GenBank/DDBJ databases">
        <title>Complete genome sequence of Paenibacillus donghaensis KCTC 13049T isolated from East Sea sediment, South Korea.</title>
        <authorList>
            <person name="Jung B.K."/>
            <person name="Hong S.-J."/>
            <person name="Shin J.-H."/>
        </authorList>
    </citation>
    <scope>NUCLEOTIDE SEQUENCE [LARGE SCALE GENOMIC DNA]</scope>
    <source>
        <strain evidence="1 2">KCTC 13049</strain>
    </source>
</reference>
<proteinExistence type="predicted"/>
<name>A0A2Z2KML0_9BACL</name>
<evidence type="ECO:0000313" key="1">
    <source>
        <dbReference type="EMBL" id="ASA21271.1"/>
    </source>
</evidence>
<dbReference type="Proteomes" id="UP000249890">
    <property type="component" value="Chromosome"/>
</dbReference>